<proteinExistence type="predicted"/>
<sequence>MLTEWSSTGQHPHVTIGHLSTATRSQQSSESSRCLQFQPHVASSAHLRGNMLSQSGRTKIASEASEERRSAFGLADEPRFGSPRPGLDNPSHRIFRRQLRLFLGASISFTQTALDTTLSGFTHGSTVLDLTPISDRPDDKSSDTVRRKIQHVSRFLRFTSCEFRQGLSGRYRFVLNAVWRQLNWRSFGLKDAPVWLMPVCPGDTTPANMATGSHGAN</sequence>
<gene>
    <name evidence="2" type="ORF">PXEA_LOCUS31282</name>
</gene>
<dbReference type="Proteomes" id="UP000784294">
    <property type="component" value="Unassembled WGS sequence"/>
</dbReference>
<evidence type="ECO:0000313" key="2">
    <source>
        <dbReference type="EMBL" id="VEL37842.1"/>
    </source>
</evidence>
<accession>A0A3S5AIG9</accession>
<dbReference type="EMBL" id="CAAALY010256107">
    <property type="protein sequence ID" value="VEL37842.1"/>
    <property type="molecule type" value="Genomic_DNA"/>
</dbReference>
<organism evidence="2 3">
    <name type="scientific">Protopolystoma xenopodis</name>
    <dbReference type="NCBI Taxonomy" id="117903"/>
    <lineage>
        <taxon>Eukaryota</taxon>
        <taxon>Metazoa</taxon>
        <taxon>Spiralia</taxon>
        <taxon>Lophotrochozoa</taxon>
        <taxon>Platyhelminthes</taxon>
        <taxon>Monogenea</taxon>
        <taxon>Polyopisthocotylea</taxon>
        <taxon>Polystomatidea</taxon>
        <taxon>Polystomatidae</taxon>
        <taxon>Protopolystoma</taxon>
    </lineage>
</organism>
<dbReference type="AlphaFoldDB" id="A0A3S5AIG9"/>
<evidence type="ECO:0000313" key="3">
    <source>
        <dbReference type="Proteomes" id="UP000784294"/>
    </source>
</evidence>
<protein>
    <submittedName>
        <fullName evidence="2">Uncharacterized protein</fullName>
    </submittedName>
</protein>
<evidence type="ECO:0000256" key="1">
    <source>
        <dbReference type="SAM" id="MobiDB-lite"/>
    </source>
</evidence>
<keyword evidence="3" id="KW-1185">Reference proteome</keyword>
<comment type="caution">
    <text evidence="2">The sequence shown here is derived from an EMBL/GenBank/DDBJ whole genome shotgun (WGS) entry which is preliminary data.</text>
</comment>
<reference evidence="2" key="1">
    <citation type="submission" date="2018-11" db="EMBL/GenBank/DDBJ databases">
        <authorList>
            <consortium name="Pathogen Informatics"/>
        </authorList>
    </citation>
    <scope>NUCLEOTIDE SEQUENCE</scope>
</reference>
<feature type="region of interest" description="Disordered" evidence="1">
    <location>
        <begin position="46"/>
        <end position="89"/>
    </location>
</feature>
<name>A0A3S5AIG9_9PLAT</name>